<reference evidence="2 3" key="1">
    <citation type="journal article" date="2013" name="BMC Genomics">
        <title>Reconstruction of the lipid metabolism for the microalga Monoraphidium neglectum from its genome sequence reveals characteristics suitable for biofuel production.</title>
        <authorList>
            <person name="Bogen C."/>
            <person name="Al-Dilaimi A."/>
            <person name="Albersmeier A."/>
            <person name="Wichmann J."/>
            <person name="Grundmann M."/>
            <person name="Rupp O."/>
            <person name="Lauersen K.J."/>
            <person name="Blifernez-Klassen O."/>
            <person name="Kalinowski J."/>
            <person name="Goesmann A."/>
            <person name="Mussgnug J.H."/>
            <person name="Kruse O."/>
        </authorList>
    </citation>
    <scope>NUCLEOTIDE SEQUENCE [LARGE SCALE GENOMIC DNA]</scope>
    <source>
        <strain evidence="2 3">SAG 48.87</strain>
    </source>
</reference>
<organism evidence="2 3">
    <name type="scientific">Monoraphidium neglectum</name>
    <dbReference type="NCBI Taxonomy" id="145388"/>
    <lineage>
        <taxon>Eukaryota</taxon>
        <taxon>Viridiplantae</taxon>
        <taxon>Chlorophyta</taxon>
        <taxon>core chlorophytes</taxon>
        <taxon>Chlorophyceae</taxon>
        <taxon>CS clade</taxon>
        <taxon>Sphaeropleales</taxon>
        <taxon>Selenastraceae</taxon>
        <taxon>Monoraphidium</taxon>
    </lineage>
</organism>
<feature type="compositionally biased region" description="Polar residues" evidence="1">
    <location>
        <begin position="75"/>
        <end position="87"/>
    </location>
</feature>
<dbReference type="AlphaFoldDB" id="A0A0D2J8Q2"/>
<name>A0A0D2J8Q2_9CHLO</name>
<evidence type="ECO:0000256" key="1">
    <source>
        <dbReference type="SAM" id="MobiDB-lite"/>
    </source>
</evidence>
<dbReference type="KEGG" id="mng:MNEG_11834"/>
<keyword evidence="3" id="KW-1185">Reference proteome</keyword>
<accession>A0A0D2J8Q2</accession>
<sequence length="109" mass="11870">MADRSLSRQDSKSGKERFKIIGQVIMAMQRFQASINPTYNYGKADATADQDAALRAAHAHKTTLGRTESRDRTASGRTISGRPTSAGQAHGHKGHLLFRPLPEIPAEAK</sequence>
<evidence type="ECO:0000313" key="3">
    <source>
        <dbReference type="Proteomes" id="UP000054498"/>
    </source>
</evidence>
<dbReference type="EMBL" id="KK103148">
    <property type="protein sequence ID" value="KIY96127.1"/>
    <property type="molecule type" value="Genomic_DNA"/>
</dbReference>
<protein>
    <submittedName>
        <fullName evidence="2">Uncharacterized protein</fullName>
    </submittedName>
</protein>
<proteinExistence type="predicted"/>
<evidence type="ECO:0000313" key="2">
    <source>
        <dbReference type="EMBL" id="KIY96127.1"/>
    </source>
</evidence>
<dbReference type="OrthoDB" id="539126at2759"/>
<dbReference type="Proteomes" id="UP000054498">
    <property type="component" value="Unassembled WGS sequence"/>
</dbReference>
<gene>
    <name evidence="2" type="ORF">MNEG_11834</name>
</gene>
<dbReference type="RefSeq" id="XP_013895147.1">
    <property type="nucleotide sequence ID" value="XM_014039693.1"/>
</dbReference>
<feature type="region of interest" description="Disordered" evidence="1">
    <location>
        <begin position="57"/>
        <end position="109"/>
    </location>
</feature>
<dbReference type="GeneID" id="25729136"/>